<dbReference type="Pfam" id="PF08626">
    <property type="entry name" value="TRAPPC9-Trs120"/>
    <property type="match status" value="1"/>
</dbReference>
<dbReference type="Pfam" id="PF26254">
    <property type="entry name" value="Ig_TRAPPC9-Trs120_1st"/>
    <property type="match status" value="1"/>
</dbReference>
<evidence type="ECO:0000256" key="1">
    <source>
        <dbReference type="ARBA" id="ARBA00004555"/>
    </source>
</evidence>
<evidence type="ECO:0000259" key="4">
    <source>
        <dbReference type="Pfam" id="PF26251"/>
    </source>
</evidence>
<proteinExistence type="predicted"/>
<keyword evidence="9" id="KW-1185">Reference proteome</keyword>
<evidence type="ECO:0000313" key="9">
    <source>
        <dbReference type="Proteomes" id="UP000307440"/>
    </source>
</evidence>
<organism evidence="8 9">
    <name type="scientific">Coprinopsis marcescibilis</name>
    <name type="common">Agaric fungus</name>
    <name type="synonym">Psathyrella marcescibilis</name>
    <dbReference type="NCBI Taxonomy" id="230819"/>
    <lineage>
        <taxon>Eukaryota</taxon>
        <taxon>Fungi</taxon>
        <taxon>Dikarya</taxon>
        <taxon>Basidiomycota</taxon>
        <taxon>Agaricomycotina</taxon>
        <taxon>Agaricomycetes</taxon>
        <taxon>Agaricomycetidae</taxon>
        <taxon>Agaricales</taxon>
        <taxon>Agaricineae</taxon>
        <taxon>Psathyrellaceae</taxon>
        <taxon>Coprinopsis</taxon>
    </lineage>
</organism>
<feature type="domain" description="Trs120/TRAPPC9 fourth Ig-like" evidence="7">
    <location>
        <begin position="935"/>
        <end position="1033"/>
    </location>
</feature>
<dbReference type="STRING" id="230819.A0A5C3LA84"/>
<dbReference type="InterPro" id="IPR013935">
    <property type="entry name" value="Trs120_TRAPPC9"/>
</dbReference>
<protein>
    <submittedName>
        <fullName evidence="8">Uncharacterized protein</fullName>
    </submittedName>
</protein>
<evidence type="ECO:0000256" key="2">
    <source>
        <dbReference type="ARBA" id="ARBA00023034"/>
    </source>
</evidence>
<accession>A0A5C3LA84</accession>
<dbReference type="InterPro" id="IPR058567">
    <property type="entry name" value="Ig_TRAPPC9_Trs120_3rd"/>
</dbReference>
<evidence type="ECO:0000259" key="3">
    <source>
        <dbReference type="Pfam" id="PF08626"/>
    </source>
</evidence>
<dbReference type="InterPro" id="IPR058563">
    <property type="entry name" value="Trs120_TRAPPC9_N"/>
</dbReference>
<dbReference type="Pfam" id="PF26280">
    <property type="entry name" value="Ig_TRAPPC9-Trs120_2nd"/>
    <property type="match status" value="1"/>
</dbReference>
<reference evidence="8 9" key="1">
    <citation type="journal article" date="2019" name="Nat. Ecol. Evol.">
        <title>Megaphylogeny resolves global patterns of mushroom evolution.</title>
        <authorList>
            <person name="Varga T."/>
            <person name="Krizsan K."/>
            <person name="Foldi C."/>
            <person name="Dima B."/>
            <person name="Sanchez-Garcia M."/>
            <person name="Sanchez-Ramirez S."/>
            <person name="Szollosi G.J."/>
            <person name="Szarkandi J.G."/>
            <person name="Papp V."/>
            <person name="Albert L."/>
            <person name="Andreopoulos W."/>
            <person name="Angelini C."/>
            <person name="Antonin V."/>
            <person name="Barry K.W."/>
            <person name="Bougher N.L."/>
            <person name="Buchanan P."/>
            <person name="Buyck B."/>
            <person name="Bense V."/>
            <person name="Catcheside P."/>
            <person name="Chovatia M."/>
            <person name="Cooper J."/>
            <person name="Damon W."/>
            <person name="Desjardin D."/>
            <person name="Finy P."/>
            <person name="Geml J."/>
            <person name="Haridas S."/>
            <person name="Hughes K."/>
            <person name="Justo A."/>
            <person name="Karasinski D."/>
            <person name="Kautmanova I."/>
            <person name="Kiss B."/>
            <person name="Kocsube S."/>
            <person name="Kotiranta H."/>
            <person name="LaButti K.M."/>
            <person name="Lechner B.E."/>
            <person name="Liimatainen K."/>
            <person name="Lipzen A."/>
            <person name="Lukacs Z."/>
            <person name="Mihaltcheva S."/>
            <person name="Morgado L.N."/>
            <person name="Niskanen T."/>
            <person name="Noordeloos M.E."/>
            <person name="Ohm R.A."/>
            <person name="Ortiz-Santana B."/>
            <person name="Ovrebo C."/>
            <person name="Racz N."/>
            <person name="Riley R."/>
            <person name="Savchenko A."/>
            <person name="Shiryaev A."/>
            <person name="Soop K."/>
            <person name="Spirin V."/>
            <person name="Szebenyi C."/>
            <person name="Tomsovsky M."/>
            <person name="Tulloss R.E."/>
            <person name="Uehling J."/>
            <person name="Grigoriev I.V."/>
            <person name="Vagvolgyi C."/>
            <person name="Papp T."/>
            <person name="Martin F.M."/>
            <person name="Miettinen O."/>
            <person name="Hibbett D.S."/>
            <person name="Nagy L.G."/>
        </authorList>
    </citation>
    <scope>NUCLEOTIDE SEQUENCE [LARGE SCALE GENOMIC DNA]</scope>
    <source>
        <strain evidence="8 9">CBS 121175</strain>
    </source>
</reference>
<gene>
    <name evidence="8" type="ORF">FA15DRAFT_677283</name>
</gene>
<dbReference type="GO" id="GO:0005802">
    <property type="term" value="C:trans-Golgi network"/>
    <property type="evidence" value="ECO:0007669"/>
    <property type="project" value="TreeGrafter"/>
</dbReference>
<evidence type="ECO:0000313" key="8">
    <source>
        <dbReference type="EMBL" id="TFK29959.1"/>
    </source>
</evidence>
<evidence type="ECO:0000259" key="7">
    <source>
        <dbReference type="Pfam" id="PF26283"/>
    </source>
</evidence>
<sequence length="1054" mass="117175">MAMEPFRRSSLGLAAQKKRASAVPFGMSSPYGRFYKMLGDFYLLAGRTEDASTWYTKSIQLFQSSSDPIWQASALEGLATIAIIDSWSSGQGLQQSAAAAREQWIPVADKLAQAMVLYHKPASFDGGEQAYSLMTYLYCSCVLRHANLLYAVWSAKGWGPLAFTAMLHPGPKPYVPPTLANPSNIDRDTLERLSFTSGIPRASIASVLAQLHGPWLMHLGSRERISVLESLASLYSAIGYKRKEAFILREVLGCILDLIVCGREEDGMSQPTGLPSGLGIHNMTPAPTTNFATVGIRLSESSQGNDGILAVLKHACKTMGLDLDAVQLLDPVDNERPSIPDSLLFKQYDEEESAIFQEPCGWSELQVGIIREAVAVAEALPATDALQTAVRRGDHRSTEYWSGRPVINIALTPLPPIRVPIEKPRSMLQSQGNAVPLILQGKTDPFLYNPRRVQSGKGPSVVVRHEPLEFLVMLQNPYVFDLELEELSLSTSGVKFNTQPIKYMVPPLSTCEVILSGIPVETGILTIRGCIVRAPGGVAKEYILPLNTEQEVDRLMKKRQSLACEFGRYKYSGLDCFPWEKAKRRQSRLPSSSAESPIAPTISFKFLECKVVLDQPLLRIRRTTITHGALMLYDGERSSIRLTIENISDHPVDFLRLAFDDSTISPAQQSLQEGNLSVFETYETEYSLINSPVFSWDSSEGKTIAPNQNLTLNVQCFGKVGCTHGTIHLSYSCIEREEQESAEVFHIRQLSYPLSVTVYHMLECHEMDILPFPSYVDNQEFQDRLIEGKRKGLVLEENWGWCLFSIEVRNAYGLPFDVTFSRMKDGKPAASTLTTIPPGSMSRIVLPIKKIVLPDNVINQPVPTLSDRQFVVTKSDLTDSEQKLQRELFWYREELLKTVKGYWQETGGIRSGELSLRSQRMTLYMLETLRLEAAEIQMTLASQEEEEPIPKDGGTYKPSSNEFVSLVVSVQNVSSSPTVYTLDLEMTPNESIVYEGILNDIPVGRLEPGESVNLPIGLCFLSRGKFEISAQVRPFGITHIDARTARSTLAATVQ</sequence>
<evidence type="ECO:0000259" key="6">
    <source>
        <dbReference type="Pfam" id="PF26282"/>
    </source>
</evidence>
<dbReference type="PANTHER" id="PTHR21512">
    <property type="entry name" value="TRAFFICKING PROTEIN PARTICLE COMPLEX SUBUNIT 9"/>
    <property type="match status" value="1"/>
</dbReference>
<evidence type="ECO:0000259" key="5">
    <source>
        <dbReference type="Pfam" id="PF26254"/>
    </source>
</evidence>
<dbReference type="EMBL" id="ML210147">
    <property type="protein sequence ID" value="TFK29959.1"/>
    <property type="molecule type" value="Genomic_DNA"/>
</dbReference>
<dbReference type="InterPro" id="IPR058565">
    <property type="entry name" value="Ig_TRAPPC9_Trs120_1st"/>
</dbReference>
<dbReference type="PANTHER" id="PTHR21512:SF5">
    <property type="entry name" value="TRAFFICKING PROTEIN PARTICLE COMPLEX SUBUNIT 9"/>
    <property type="match status" value="1"/>
</dbReference>
<dbReference type="Pfam" id="PF26283">
    <property type="entry name" value="Ig_TRAPPC9-Trs120_4th"/>
    <property type="match status" value="1"/>
</dbReference>
<feature type="domain" description="Trs120/TRAPPC9 third Ig-like" evidence="6">
    <location>
        <begin position="763"/>
        <end position="929"/>
    </location>
</feature>
<comment type="subcellular location">
    <subcellularLocation>
        <location evidence="1">Golgi apparatus</location>
    </subcellularLocation>
</comment>
<dbReference type="Pfam" id="PF26282">
    <property type="entry name" value="Ig_TRAPPC9-Trs120_3rd"/>
    <property type="match status" value="1"/>
</dbReference>
<dbReference type="Proteomes" id="UP000307440">
    <property type="component" value="Unassembled WGS sequence"/>
</dbReference>
<feature type="domain" description="Trs120/TRAPPC9 first Ig-like" evidence="5">
    <location>
        <begin position="406"/>
        <end position="612"/>
    </location>
</feature>
<dbReference type="InterPro" id="IPR058564">
    <property type="entry name" value="TPR_TRAPPC9_Trs120"/>
</dbReference>
<dbReference type="Pfam" id="PF26251">
    <property type="entry name" value="TPR_TRAPPC9-Trs120"/>
    <property type="match status" value="1"/>
</dbReference>
<name>A0A5C3LA84_COPMA</name>
<dbReference type="InterPro" id="IPR058568">
    <property type="entry name" value="Ig_TRAPPC9_Trs120_4th"/>
</dbReference>
<dbReference type="OrthoDB" id="27962at2759"/>
<feature type="domain" description="Trs120/TRAPPC9 N-terminal" evidence="3">
    <location>
        <begin position="32"/>
        <end position="88"/>
    </location>
</feature>
<keyword evidence="2" id="KW-0333">Golgi apparatus</keyword>
<dbReference type="AlphaFoldDB" id="A0A5C3LA84"/>
<feature type="domain" description="Trs120/TRAPPC9 TPR region" evidence="4">
    <location>
        <begin position="137"/>
        <end position="385"/>
    </location>
</feature>